<dbReference type="FunFam" id="3.40.50.980:FF:000002">
    <property type="entry name" value="Enterobactin synthetase component F"/>
    <property type="match status" value="1"/>
</dbReference>
<dbReference type="InterPro" id="IPR009081">
    <property type="entry name" value="PP-bd_ACP"/>
</dbReference>
<dbReference type="Gene3D" id="3.40.50.12780">
    <property type="entry name" value="N-terminal domain of ligase-like"/>
    <property type="match status" value="1"/>
</dbReference>
<dbReference type="SUPFAM" id="SSF47336">
    <property type="entry name" value="ACP-like"/>
    <property type="match status" value="1"/>
</dbReference>
<dbReference type="SMART" id="SM00823">
    <property type="entry name" value="PKS_PP"/>
    <property type="match status" value="1"/>
</dbReference>
<proteinExistence type="inferred from homology"/>
<keyword evidence="2" id="KW-0596">Phosphopantetheine</keyword>
<dbReference type="GO" id="GO:0017000">
    <property type="term" value="P:antibiotic biosynthetic process"/>
    <property type="evidence" value="ECO:0007669"/>
    <property type="project" value="UniProtKB-KW"/>
</dbReference>
<gene>
    <name evidence="6" type="ORF">EJP82_25030</name>
</gene>
<dbReference type="PANTHER" id="PTHR45527:SF14">
    <property type="entry name" value="PLIPASTATIN SYNTHASE SUBUNIT B"/>
    <property type="match status" value="1"/>
</dbReference>
<dbReference type="EMBL" id="RZNY01000037">
    <property type="protein sequence ID" value="RUT40351.1"/>
    <property type="molecule type" value="Genomic_DNA"/>
</dbReference>
<accession>A0A3S1E8P4</accession>
<dbReference type="GO" id="GO:0031177">
    <property type="term" value="F:phosphopantetheine binding"/>
    <property type="evidence" value="ECO:0007669"/>
    <property type="project" value="InterPro"/>
</dbReference>
<dbReference type="PROSITE" id="PS00455">
    <property type="entry name" value="AMP_BINDING"/>
    <property type="match status" value="1"/>
</dbReference>
<feature type="domain" description="Carrier" evidence="5">
    <location>
        <begin position="407"/>
        <end position="482"/>
    </location>
</feature>
<dbReference type="Gene3D" id="1.10.1200.10">
    <property type="entry name" value="ACP-like"/>
    <property type="match status" value="1"/>
</dbReference>
<dbReference type="OrthoDB" id="9765680at2"/>
<dbReference type="Pfam" id="PF13193">
    <property type="entry name" value="AMP-binding_C"/>
    <property type="match status" value="1"/>
</dbReference>
<dbReference type="FunFam" id="3.30.300.30:FF:000010">
    <property type="entry name" value="Enterobactin synthetase component F"/>
    <property type="match status" value="1"/>
</dbReference>
<dbReference type="Pfam" id="PF00550">
    <property type="entry name" value="PP-binding"/>
    <property type="match status" value="1"/>
</dbReference>
<evidence type="ECO:0000313" key="7">
    <source>
        <dbReference type="Proteomes" id="UP000279446"/>
    </source>
</evidence>
<dbReference type="InterPro" id="IPR020845">
    <property type="entry name" value="AMP-binding_CS"/>
</dbReference>
<dbReference type="GO" id="GO:0072330">
    <property type="term" value="P:monocarboxylic acid biosynthetic process"/>
    <property type="evidence" value="ECO:0007669"/>
    <property type="project" value="UniProtKB-ARBA"/>
</dbReference>
<dbReference type="PANTHER" id="PTHR45527">
    <property type="entry name" value="NONRIBOSOMAL PEPTIDE SYNTHETASE"/>
    <property type="match status" value="1"/>
</dbReference>
<dbReference type="PROSITE" id="PS50075">
    <property type="entry name" value="CARRIER"/>
    <property type="match status" value="1"/>
</dbReference>
<dbReference type="SUPFAM" id="SSF52777">
    <property type="entry name" value="CoA-dependent acyltransferases"/>
    <property type="match status" value="1"/>
</dbReference>
<dbReference type="Gene3D" id="3.30.300.30">
    <property type="match status" value="1"/>
</dbReference>
<dbReference type="InterPro" id="IPR045851">
    <property type="entry name" value="AMP-bd_C_sf"/>
</dbReference>
<organism evidence="6 7">
    <name type="scientific">Paenibacillus anaericanus</name>
    <dbReference type="NCBI Taxonomy" id="170367"/>
    <lineage>
        <taxon>Bacteria</taxon>
        <taxon>Bacillati</taxon>
        <taxon>Bacillota</taxon>
        <taxon>Bacilli</taxon>
        <taxon>Bacillales</taxon>
        <taxon>Paenibacillaceae</taxon>
        <taxon>Paenibacillus</taxon>
    </lineage>
</organism>
<reference evidence="6 7" key="1">
    <citation type="submission" date="2018-12" db="EMBL/GenBank/DDBJ databases">
        <authorList>
            <person name="Sun L."/>
            <person name="Chen Z."/>
        </authorList>
    </citation>
    <scope>NUCLEOTIDE SEQUENCE [LARGE SCALE GENOMIC DNA]</scope>
    <source>
        <strain evidence="6 7">DSM 15890</strain>
    </source>
</reference>
<evidence type="ECO:0000256" key="3">
    <source>
        <dbReference type="ARBA" id="ARBA00022553"/>
    </source>
</evidence>
<dbReference type="RefSeq" id="WP_127194790.1">
    <property type="nucleotide sequence ID" value="NZ_RZNY01000037.1"/>
</dbReference>
<dbReference type="FunFam" id="2.30.38.10:FF:000001">
    <property type="entry name" value="Non-ribosomal peptide synthetase PvdI"/>
    <property type="match status" value="1"/>
</dbReference>
<dbReference type="InterPro" id="IPR000873">
    <property type="entry name" value="AMP-dep_synth/lig_dom"/>
</dbReference>
<dbReference type="GO" id="GO:0044550">
    <property type="term" value="P:secondary metabolite biosynthetic process"/>
    <property type="evidence" value="ECO:0007669"/>
    <property type="project" value="TreeGrafter"/>
</dbReference>
<comment type="similarity">
    <text evidence="1">Belongs to the ATP-dependent AMP-binding enzyme family.</text>
</comment>
<sequence length="692" mass="77451">EKLGSWHGEWMNVSEKSGYGAEQVDNLEPLGDSRQLAYVIYTSGSTGRPKGVMVEHRSVVNRLNWMQGAYPLTQGDVILQKTPFTFDVSVWELFWWGQVGAQVCFLTPGGEKDPAEIIGTISQHSVTTLHFVPSMLSAFLDELEARPQEVYKLGSLRYVFASGEALTTRQVNRFRALLRNDEGAGPRLINLYGPTEATVDVSYYDCSGLEELASSVPIGKPIDNTRLYIVDTGNRVQPLGVTGELCIAGEGLARGYLNQSDLTTEKFIDCPFEEEGRMYRTGDLARWLPDGNIEYLGRIDHQVKIRGYRIEPGEIEETMLAYEAVKDAVVVARKDHHGNAYLCAYYVSDPDRLIEPSELRNELKNRLPVYMVPAFAVPMAKLPLTTSGKIDRKALPEPQIEVEAYAAPTGETEEKLAAIWQEVLGVQKVSVNDNFFDVGGNSLLLLRVQHELERFVPGSVKITDLFAHPTVTKLAAFIKEQQSGTNRPWTVQATTLPPSFFTVPGQISLNSVLEGQLDSAKSNRLHTFAASIQSDLYTVIVTSYLFVLGKHTQAKGISLQAVLSGQNLVSVEQQLQGITNFVDLIDGVSKSLTMSGKAFIYTLDEIRQRGLSKEEHEAYPLVRMKNDWQIGSRDLQLFDMVLSIQSEQHRIELSLDYNGRRMRREKMKVILSDLMKFLVYLSEQSMQKEGTM</sequence>
<comment type="caution">
    <text evidence="6">The sequence shown here is derived from an EMBL/GenBank/DDBJ whole genome shotgun (WGS) entry which is preliminary data.</text>
</comment>
<dbReference type="NCBIfam" id="TIGR01733">
    <property type="entry name" value="AA-adenyl-dom"/>
    <property type="match status" value="1"/>
</dbReference>
<dbReference type="CDD" id="cd05930">
    <property type="entry name" value="A_NRPS"/>
    <property type="match status" value="1"/>
</dbReference>
<evidence type="ECO:0000256" key="1">
    <source>
        <dbReference type="ARBA" id="ARBA00006432"/>
    </source>
</evidence>
<dbReference type="FunFam" id="1.10.1200.10:FF:000016">
    <property type="entry name" value="Non-ribosomal peptide synthase"/>
    <property type="match status" value="1"/>
</dbReference>
<name>A0A3S1E8P4_9BACL</name>
<dbReference type="InterPro" id="IPR042099">
    <property type="entry name" value="ANL_N_sf"/>
</dbReference>
<evidence type="ECO:0000256" key="4">
    <source>
        <dbReference type="ARBA" id="ARBA00023194"/>
    </source>
</evidence>
<dbReference type="SUPFAM" id="SSF56801">
    <property type="entry name" value="Acetyl-CoA synthetase-like"/>
    <property type="match status" value="1"/>
</dbReference>
<dbReference type="InterPro" id="IPR036736">
    <property type="entry name" value="ACP-like_sf"/>
</dbReference>
<evidence type="ECO:0000313" key="6">
    <source>
        <dbReference type="EMBL" id="RUT40351.1"/>
    </source>
</evidence>
<dbReference type="Proteomes" id="UP000279446">
    <property type="component" value="Unassembled WGS sequence"/>
</dbReference>
<keyword evidence="7" id="KW-1185">Reference proteome</keyword>
<keyword evidence="3" id="KW-0597">Phosphoprotein</keyword>
<feature type="non-terminal residue" evidence="6">
    <location>
        <position position="1"/>
    </location>
</feature>
<dbReference type="GO" id="GO:0043041">
    <property type="term" value="P:amino acid activation for nonribosomal peptide biosynthetic process"/>
    <property type="evidence" value="ECO:0007669"/>
    <property type="project" value="TreeGrafter"/>
</dbReference>
<dbReference type="AlphaFoldDB" id="A0A3S1E8P4"/>
<dbReference type="InterPro" id="IPR010071">
    <property type="entry name" value="AA_adenyl_dom"/>
</dbReference>
<dbReference type="GO" id="GO:0005829">
    <property type="term" value="C:cytosol"/>
    <property type="evidence" value="ECO:0007669"/>
    <property type="project" value="TreeGrafter"/>
</dbReference>
<dbReference type="Pfam" id="PF00501">
    <property type="entry name" value="AMP-binding"/>
    <property type="match status" value="1"/>
</dbReference>
<evidence type="ECO:0000259" key="5">
    <source>
        <dbReference type="PROSITE" id="PS50075"/>
    </source>
</evidence>
<protein>
    <submittedName>
        <fullName evidence="6">Amino acid adenylation domain-containing protein</fullName>
    </submittedName>
</protein>
<keyword evidence="4" id="KW-0045">Antibiotic biosynthesis</keyword>
<dbReference type="InterPro" id="IPR020806">
    <property type="entry name" value="PKS_PP-bd"/>
</dbReference>
<dbReference type="InterPro" id="IPR025110">
    <property type="entry name" value="AMP-bd_C"/>
</dbReference>
<dbReference type="Gene3D" id="3.30.559.30">
    <property type="entry name" value="Nonribosomal peptide synthetase, condensation domain"/>
    <property type="match status" value="1"/>
</dbReference>
<evidence type="ECO:0000256" key="2">
    <source>
        <dbReference type="ARBA" id="ARBA00022450"/>
    </source>
</evidence>